<sequence length="320" mass="33090">MTAAVPRDATTSGHRAIGKTLPLALLIATALVGACSQAPPPAQPAASATAEPAPPAPAKPVSSANIVPSDARISLVNNNGQLRYDGQVDNEATAKRIVAALSGTHAQSRLSGHLATEPGTRPASWQDNLGAFAADFDVSGAAVSFEADRIVLSGQVAQADRRRLLERARVLFPKHRYLGLFEGLDADAAPPSGPARALADFKPGGSEVELLMALNQSSIGFARESAQIDASSLDLVSRAATALKAAPGDARIEISGPVDDTGDNERDLALSKQRADALKAQLIINGVNPAAIETRGRTRATADKASSPHQGNLGFRLLSQ</sequence>
<dbReference type="InterPro" id="IPR006665">
    <property type="entry name" value="OmpA-like"/>
</dbReference>
<reference evidence="4 5" key="1">
    <citation type="submission" date="2018-11" db="EMBL/GenBank/DDBJ databases">
        <title>Lysobacter cryohumiis sp. nov., isolated from soil in the Tianshan Mountains, Xinjiang, China.</title>
        <authorList>
            <person name="Luo Y."/>
            <person name="Sheng H."/>
        </authorList>
    </citation>
    <scope>NUCLEOTIDE SEQUENCE [LARGE SCALE GENOMIC DNA]</scope>
    <source>
        <strain evidence="4 5">ZS60</strain>
    </source>
</reference>
<dbReference type="PROSITE" id="PS51257">
    <property type="entry name" value="PROKAR_LIPOPROTEIN"/>
    <property type="match status" value="1"/>
</dbReference>
<comment type="caution">
    <text evidence="4">The sequence shown here is derived from an EMBL/GenBank/DDBJ whole genome shotgun (WGS) entry which is preliminary data.</text>
</comment>
<feature type="region of interest" description="Disordered" evidence="2">
    <location>
        <begin position="295"/>
        <end position="320"/>
    </location>
</feature>
<dbReference type="AlphaFoldDB" id="A0A3M8T050"/>
<dbReference type="OrthoDB" id="6028109at2"/>
<name>A0A3M8T050_9GAMM</name>
<evidence type="ECO:0000256" key="2">
    <source>
        <dbReference type="SAM" id="MobiDB-lite"/>
    </source>
</evidence>
<dbReference type="PROSITE" id="PS51123">
    <property type="entry name" value="OMPA_2"/>
    <property type="match status" value="1"/>
</dbReference>
<gene>
    <name evidence="4" type="ORF">EER27_04575</name>
</gene>
<dbReference type="SUPFAM" id="SSF103088">
    <property type="entry name" value="OmpA-like"/>
    <property type="match status" value="1"/>
</dbReference>
<dbReference type="InterPro" id="IPR036737">
    <property type="entry name" value="OmpA-like_sf"/>
</dbReference>
<dbReference type="Gene3D" id="3.30.1330.60">
    <property type="entry name" value="OmpA-like domain"/>
    <property type="match status" value="1"/>
</dbReference>
<organism evidence="4 5">
    <name type="scientific">Montanilutibacter psychrotolerans</name>
    <dbReference type="NCBI Taxonomy" id="1327343"/>
    <lineage>
        <taxon>Bacteria</taxon>
        <taxon>Pseudomonadati</taxon>
        <taxon>Pseudomonadota</taxon>
        <taxon>Gammaproteobacteria</taxon>
        <taxon>Lysobacterales</taxon>
        <taxon>Lysobacteraceae</taxon>
        <taxon>Montanilutibacter</taxon>
    </lineage>
</organism>
<dbReference type="Proteomes" id="UP000267049">
    <property type="component" value="Unassembled WGS sequence"/>
</dbReference>
<proteinExistence type="predicted"/>
<protein>
    <recommendedName>
        <fullName evidence="3">OmpA-like domain-containing protein</fullName>
    </recommendedName>
</protein>
<dbReference type="Pfam" id="PF00691">
    <property type="entry name" value="OmpA"/>
    <property type="match status" value="1"/>
</dbReference>
<dbReference type="Gene3D" id="3.40.1520.20">
    <property type="match status" value="1"/>
</dbReference>
<feature type="domain" description="OmpA-like" evidence="3">
    <location>
        <begin position="208"/>
        <end position="320"/>
    </location>
</feature>
<dbReference type="EMBL" id="RIBS01000002">
    <property type="protein sequence ID" value="RNF85066.1"/>
    <property type="molecule type" value="Genomic_DNA"/>
</dbReference>
<accession>A0A3M8T050</accession>
<evidence type="ECO:0000256" key="1">
    <source>
        <dbReference type="PROSITE-ProRule" id="PRU00473"/>
    </source>
</evidence>
<evidence type="ECO:0000259" key="3">
    <source>
        <dbReference type="PROSITE" id="PS51123"/>
    </source>
</evidence>
<dbReference type="GO" id="GO:0016020">
    <property type="term" value="C:membrane"/>
    <property type="evidence" value="ECO:0007669"/>
    <property type="project" value="UniProtKB-UniRule"/>
</dbReference>
<keyword evidence="5" id="KW-1185">Reference proteome</keyword>
<dbReference type="RefSeq" id="WP_123086853.1">
    <property type="nucleotide sequence ID" value="NZ_RIBS01000002.1"/>
</dbReference>
<evidence type="ECO:0000313" key="4">
    <source>
        <dbReference type="EMBL" id="RNF85066.1"/>
    </source>
</evidence>
<evidence type="ECO:0000313" key="5">
    <source>
        <dbReference type="Proteomes" id="UP000267049"/>
    </source>
</evidence>
<keyword evidence="1" id="KW-0472">Membrane</keyword>
<feature type="region of interest" description="Disordered" evidence="2">
    <location>
        <begin position="37"/>
        <end position="64"/>
    </location>
</feature>